<reference evidence="6" key="1">
    <citation type="submission" date="2020-05" db="EMBL/GenBank/DDBJ databases">
        <title>Phylogenomic resolution of chytrid fungi.</title>
        <authorList>
            <person name="Stajich J.E."/>
            <person name="Amses K."/>
            <person name="Simmons R."/>
            <person name="Seto K."/>
            <person name="Myers J."/>
            <person name="Bonds A."/>
            <person name="Quandt C.A."/>
            <person name="Barry K."/>
            <person name="Liu P."/>
            <person name="Grigoriev I."/>
            <person name="Longcore J.E."/>
            <person name="James T.Y."/>
        </authorList>
    </citation>
    <scope>NUCLEOTIDE SEQUENCE</scope>
    <source>
        <strain evidence="6">JEL0379</strain>
    </source>
</reference>
<keyword evidence="3" id="KW-0325">Glycoprotein</keyword>
<dbReference type="Proteomes" id="UP001212152">
    <property type="component" value="Unassembled WGS sequence"/>
</dbReference>
<dbReference type="InterPro" id="IPR005018">
    <property type="entry name" value="DOMON_domain"/>
</dbReference>
<dbReference type="InterPro" id="IPR000945">
    <property type="entry name" value="DBH-like"/>
</dbReference>
<keyword evidence="2" id="KW-1015">Disulfide bond</keyword>
<keyword evidence="7" id="KW-1185">Reference proteome</keyword>
<protein>
    <recommendedName>
        <fullName evidence="5">DOMON domain-containing protein</fullName>
    </recommendedName>
</protein>
<feature type="signal peptide" evidence="4">
    <location>
        <begin position="1"/>
        <end position="23"/>
    </location>
</feature>
<comment type="similarity">
    <text evidence="1">Belongs to the copper type II ascorbate-dependent monooxygenase family.</text>
</comment>
<evidence type="ECO:0000256" key="1">
    <source>
        <dbReference type="ARBA" id="ARBA00010676"/>
    </source>
</evidence>
<accession>A0AAD5TGC7</accession>
<dbReference type="GO" id="GO:0004500">
    <property type="term" value="F:dopamine beta-monooxygenase activity"/>
    <property type="evidence" value="ECO:0007669"/>
    <property type="project" value="InterPro"/>
</dbReference>
<dbReference type="InterPro" id="IPR028460">
    <property type="entry name" value="Tbh/DBH"/>
</dbReference>
<sequence length="583" mass="63179">MRTLRIAGPLAALVLCAAQATNAASCYQTLNQTAFPNCQMLDPRYALHWNVHGDQITYGVTVDVDVAANWVGFGVSDNGGMRGADITLLTADAGGKVVAQDYWAEMLDTHQDVTLDASQSTHTAGQTTAVFTRPLNSCDPQDQPILANTTHSVIWAIGSSPTLSYHNQNRGDSKITFIPDPSLKAVVDPPDLALLQMFFQNYSVPNNQTTTYTCAHKAFAPPAPVVAGGNGTKFHITRFEGVALSKHVHHMIVYGCDQPPKTFNQSYDCLSMDVSCTDVLLVWAPGVGAVDLPPEAGFAIGTAADAYQYFSLQIHYTNQELETIVDSSGFNVWYTSHLRTYDMGVLFLGTEAITIPPNMASFTVPSGYCPSDCTQKLPHPIIIQNNFFHAHTLGQNLTTQHIRNGVELQPLGTRAYYDFNHQGASRPYGGPREVRPGDALVTTCSYSSLGRASVTSWSEDTSGEMCYNIVQYYPRVSMNWCTTTDHDLVSCNNNADLQTEIGRLLAQNINQQQLEQTLVKEGFLSESKVSDLNYTRYKDQCGWTQPGPQPAANGGGRRAVAGGASSGAAAAFLLASGILSYAL</sequence>
<feature type="domain" description="DOMON" evidence="5">
    <location>
        <begin position="43"/>
        <end position="158"/>
    </location>
</feature>
<dbReference type="InterPro" id="IPR045266">
    <property type="entry name" value="DOH_DOMON"/>
</dbReference>
<evidence type="ECO:0000259" key="5">
    <source>
        <dbReference type="PROSITE" id="PS50836"/>
    </source>
</evidence>
<keyword evidence="4" id="KW-0732">Signal</keyword>
<evidence type="ECO:0000313" key="7">
    <source>
        <dbReference type="Proteomes" id="UP001212152"/>
    </source>
</evidence>
<dbReference type="InterPro" id="IPR008977">
    <property type="entry name" value="PHM/PNGase_F_dom_sf"/>
</dbReference>
<organism evidence="6 7">
    <name type="scientific">Geranomyces variabilis</name>
    <dbReference type="NCBI Taxonomy" id="109894"/>
    <lineage>
        <taxon>Eukaryota</taxon>
        <taxon>Fungi</taxon>
        <taxon>Fungi incertae sedis</taxon>
        <taxon>Chytridiomycota</taxon>
        <taxon>Chytridiomycota incertae sedis</taxon>
        <taxon>Chytridiomycetes</taxon>
        <taxon>Spizellomycetales</taxon>
        <taxon>Powellomycetaceae</taxon>
        <taxon>Geranomyces</taxon>
    </lineage>
</organism>
<dbReference type="Gene3D" id="2.60.120.230">
    <property type="match status" value="1"/>
</dbReference>
<dbReference type="CDD" id="cd09631">
    <property type="entry name" value="DOMON_DOH"/>
    <property type="match status" value="1"/>
</dbReference>
<gene>
    <name evidence="6" type="ORF">HDU87_005789</name>
</gene>
<comment type="caution">
    <text evidence="6">The sequence shown here is derived from an EMBL/GenBank/DDBJ whole genome shotgun (WGS) entry which is preliminary data.</text>
</comment>
<dbReference type="PROSITE" id="PS50836">
    <property type="entry name" value="DOMON"/>
    <property type="match status" value="1"/>
</dbReference>
<dbReference type="PANTHER" id="PTHR10157:SF23">
    <property type="entry name" value="MOXD1 HOMOLOG 1"/>
    <property type="match status" value="1"/>
</dbReference>
<dbReference type="Pfam" id="PF01082">
    <property type="entry name" value="Cu2_monooxygen"/>
    <property type="match status" value="1"/>
</dbReference>
<dbReference type="GO" id="GO:0005507">
    <property type="term" value="F:copper ion binding"/>
    <property type="evidence" value="ECO:0007669"/>
    <property type="project" value="InterPro"/>
</dbReference>
<evidence type="ECO:0000256" key="3">
    <source>
        <dbReference type="ARBA" id="ARBA00023180"/>
    </source>
</evidence>
<dbReference type="SUPFAM" id="SSF49344">
    <property type="entry name" value="CBD9-like"/>
    <property type="match status" value="1"/>
</dbReference>
<evidence type="ECO:0000256" key="2">
    <source>
        <dbReference type="ARBA" id="ARBA00023157"/>
    </source>
</evidence>
<dbReference type="AlphaFoldDB" id="A0AAD5TGC7"/>
<dbReference type="EMBL" id="JADGJQ010000048">
    <property type="protein sequence ID" value="KAJ3175795.1"/>
    <property type="molecule type" value="Genomic_DNA"/>
</dbReference>
<dbReference type="InterPro" id="IPR000323">
    <property type="entry name" value="Cu2_ascorb_mOase_N"/>
</dbReference>
<proteinExistence type="inferred from homology"/>
<dbReference type="PANTHER" id="PTHR10157">
    <property type="entry name" value="DOPAMINE BETA HYDROXYLASE RELATED"/>
    <property type="match status" value="1"/>
</dbReference>
<dbReference type="Pfam" id="PF03712">
    <property type="entry name" value="Cu2_monoox_C"/>
    <property type="match status" value="1"/>
</dbReference>
<dbReference type="Pfam" id="PF03351">
    <property type="entry name" value="DOMON"/>
    <property type="match status" value="1"/>
</dbReference>
<dbReference type="InterPro" id="IPR024548">
    <property type="entry name" value="Cu2_monoox_C"/>
</dbReference>
<dbReference type="InterPro" id="IPR014784">
    <property type="entry name" value="Cu2_ascorb_mOase-like_C"/>
</dbReference>
<name>A0AAD5TGC7_9FUNG</name>
<dbReference type="Gene3D" id="2.60.120.310">
    <property type="entry name" value="Copper type II, ascorbate-dependent monooxygenase, N-terminal domain"/>
    <property type="match status" value="1"/>
</dbReference>
<evidence type="ECO:0000256" key="4">
    <source>
        <dbReference type="SAM" id="SignalP"/>
    </source>
</evidence>
<evidence type="ECO:0000313" key="6">
    <source>
        <dbReference type="EMBL" id="KAJ3175795.1"/>
    </source>
</evidence>
<dbReference type="SMART" id="SM00664">
    <property type="entry name" value="DoH"/>
    <property type="match status" value="1"/>
</dbReference>
<dbReference type="PRINTS" id="PR00767">
    <property type="entry name" value="DBMONOXGNASE"/>
</dbReference>
<dbReference type="SUPFAM" id="SSF49742">
    <property type="entry name" value="PHM/PNGase F"/>
    <property type="match status" value="2"/>
</dbReference>
<dbReference type="InterPro" id="IPR036939">
    <property type="entry name" value="Cu2_ascorb_mOase_N_sf"/>
</dbReference>
<feature type="chain" id="PRO_5042287748" description="DOMON domain-containing protein" evidence="4">
    <location>
        <begin position="24"/>
        <end position="583"/>
    </location>
</feature>